<dbReference type="GeneTree" id="ENSGT00940000162566"/>
<dbReference type="GO" id="GO:0005783">
    <property type="term" value="C:endoplasmic reticulum"/>
    <property type="evidence" value="ECO:0007669"/>
    <property type="project" value="Ensembl"/>
</dbReference>
<dbReference type="GO" id="GO:0005829">
    <property type="term" value="C:cytosol"/>
    <property type="evidence" value="ECO:0007669"/>
    <property type="project" value="Ensembl"/>
</dbReference>
<proteinExistence type="predicted"/>
<keyword evidence="5" id="KW-1185">Reference proteome</keyword>
<keyword evidence="3" id="KW-0560">Oxidoreductase</keyword>
<dbReference type="Ensembl" id="ENSCPRT00005021180.1">
    <property type="protein sequence ID" value="ENSCPRP00005018099.1"/>
    <property type="gene ID" value="ENSCPRG00005012623.1"/>
</dbReference>
<evidence type="ECO:0000256" key="1">
    <source>
        <dbReference type="ARBA" id="ARBA00004496"/>
    </source>
</evidence>
<dbReference type="GO" id="GO:0036130">
    <property type="term" value="F:prostaglandin H2 endoperoxidase reductase activity"/>
    <property type="evidence" value="ECO:0007669"/>
    <property type="project" value="Ensembl"/>
</dbReference>
<reference evidence="4" key="1">
    <citation type="submission" date="2025-08" db="UniProtKB">
        <authorList>
            <consortium name="Ensembl"/>
        </authorList>
    </citation>
    <scope>IDENTIFICATION</scope>
</reference>
<name>A0A7M4FZ88_CROPO</name>
<evidence type="ECO:0000256" key="3">
    <source>
        <dbReference type="ARBA" id="ARBA00023002"/>
    </source>
</evidence>
<dbReference type="PANTHER" id="PTHR28630">
    <property type="match status" value="1"/>
</dbReference>
<comment type="subcellular location">
    <subcellularLocation>
        <location evidence="1">Cytoplasm</location>
    </subcellularLocation>
</comment>
<dbReference type="InterPro" id="IPR032801">
    <property type="entry name" value="PXL2A/B/C"/>
</dbReference>
<dbReference type="PANTHER" id="PTHR28630:SF29">
    <property type="entry name" value="PROSTAMIDE_PROSTAGLANDIN F SYNTHASE"/>
    <property type="match status" value="1"/>
</dbReference>
<evidence type="ECO:0000313" key="5">
    <source>
        <dbReference type="Proteomes" id="UP000594220"/>
    </source>
</evidence>
<evidence type="ECO:0000256" key="2">
    <source>
        <dbReference type="ARBA" id="ARBA00022490"/>
    </source>
</evidence>
<reference evidence="4" key="2">
    <citation type="submission" date="2025-09" db="UniProtKB">
        <authorList>
            <consortium name="Ensembl"/>
        </authorList>
    </citation>
    <scope>IDENTIFICATION</scope>
</reference>
<dbReference type="GO" id="GO:0019371">
    <property type="term" value="P:cyclooxygenase pathway"/>
    <property type="evidence" value="ECO:0007669"/>
    <property type="project" value="Ensembl"/>
</dbReference>
<accession>A0A7M4FZ88</accession>
<sequence length="175" mass="19008">MAETFQPKFKIPYVALAMELFGCQVCCWIAQDASKLKMLLDSHNAGLSGVGPESVGLKEFIDGNYFNGGKGCLWGGWLSGRCFLLLQEALWSFCALANAEGIQGNLSDDLLQSGEMLVVKQGGEKVLMHFIQESPGAYVPSEKIVNSLGISANVEGVKPQVRHLVLLMVETELLK</sequence>
<organism evidence="4 5">
    <name type="scientific">Crocodylus porosus</name>
    <name type="common">Saltwater crocodile</name>
    <name type="synonym">Estuarine crocodile</name>
    <dbReference type="NCBI Taxonomy" id="8502"/>
    <lineage>
        <taxon>Eukaryota</taxon>
        <taxon>Metazoa</taxon>
        <taxon>Chordata</taxon>
        <taxon>Craniata</taxon>
        <taxon>Vertebrata</taxon>
        <taxon>Euteleostomi</taxon>
        <taxon>Archelosauria</taxon>
        <taxon>Archosauria</taxon>
        <taxon>Crocodylia</taxon>
        <taxon>Longirostres</taxon>
        <taxon>Crocodylidae</taxon>
        <taxon>Crocodylus</taxon>
    </lineage>
</organism>
<evidence type="ECO:0000313" key="4">
    <source>
        <dbReference type="Ensembl" id="ENSCPRP00005018099.1"/>
    </source>
</evidence>
<dbReference type="GO" id="GO:0043209">
    <property type="term" value="C:myelin sheath"/>
    <property type="evidence" value="ECO:0007669"/>
    <property type="project" value="Ensembl"/>
</dbReference>
<dbReference type="AlphaFoldDB" id="A0A7M4FZ88"/>
<protein>
    <submittedName>
        <fullName evidence="4">Peroxiredoxin like 2B</fullName>
    </submittedName>
</protein>
<keyword evidence="2" id="KW-0963">Cytoplasm</keyword>
<dbReference type="Proteomes" id="UP000594220">
    <property type="component" value="Unplaced"/>
</dbReference>
<gene>
    <name evidence="4" type="primary">PRXL2B</name>
</gene>
<dbReference type="GO" id="GO:0047017">
    <property type="term" value="F:prostaglandin F synthase activity"/>
    <property type="evidence" value="ECO:0007669"/>
    <property type="project" value="Ensembl"/>
</dbReference>